<dbReference type="GO" id="GO:0043138">
    <property type="term" value="F:3'-5' DNA helicase activity"/>
    <property type="evidence" value="ECO:0007669"/>
    <property type="project" value="TreeGrafter"/>
</dbReference>
<dbReference type="EMBL" id="KN824330">
    <property type="protein sequence ID" value="KIM23884.1"/>
    <property type="molecule type" value="Genomic_DNA"/>
</dbReference>
<dbReference type="GO" id="GO:0009378">
    <property type="term" value="F:four-way junction helicase activity"/>
    <property type="evidence" value="ECO:0007669"/>
    <property type="project" value="TreeGrafter"/>
</dbReference>
<keyword evidence="5" id="KW-1185">Reference proteome</keyword>
<dbReference type="GO" id="GO:0000724">
    <property type="term" value="P:double-strand break repair via homologous recombination"/>
    <property type="evidence" value="ECO:0007669"/>
    <property type="project" value="TreeGrafter"/>
</dbReference>
<dbReference type="InterPro" id="IPR027417">
    <property type="entry name" value="P-loop_NTPase"/>
</dbReference>
<accession>A0A0C3AV28</accession>
<dbReference type="Proteomes" id="UP000054097">
    <property type="component" value="Unassembled WGS sequence"/>
</dbReference>
<dbReference type="InterPro" id="IPR011545">
    <property type="entry name" value="DEAD/DEAH_box_helicase_dom"/>
</dbReference>
<evidence type="ECO:0000259" key="3">
    <source>
        <dbReference type="PROSITE" id="PS51192"/>
    </source>
</evidence>
<dbReference type="HOGENOM" id="CLU_1185647_0_0_1"/>
<protein>
    <recommendedName>
        <fullName evidence="3">Helicase ATP-binding domain-containing protein</fullName>
    </recommendedName>
</protein>
<dbReference type="GO" id="GO:0005694">
    <property type="term" value="C:chromosome"/>
    <property type="evidence" value="ECO:0007669"/>
    <property type="project" value="TreeGrafter"/>
</dbReference>
<dbReference type="SUPFAM" id="SSF52540">
    <property type="entry name" value="P-loop containing nucleoside triphosphate hydrolases"/>
    <property type="match status" value="1"/>
</dbReference>
<organism evidence="4 5">
    <name type="scientific">Serendipita vermifera MAFF 305830</name>
    <dbReference type="NCBI Taxonomy" id="933852"/>
    <lineage>
        <taxon>Eukaryota</taxon>
        <taxon>Fungi</taxon>
        <taxon>Dikarya</taxon>
        <taxon>Basidiomycota</taxon>
        <taxon>Agaricomycotina</taxon>
        <taxon>Agaricomycetes</taxon>
        <taxon>Sebacinales</taxon>
        <taxon>Serendipitaceae</taxon>
        <taxon>Serendipita</taxon>
    </lineage>
</organism>
<dbReference type="PANTHER" id="PTHR13710">
    <property type="entry name" value="DNA HELICASE RECQ FAMILY MEMBER"/>
    <property type="match status" value="1"/>
</dbReference>
<dbReference type="GO" id="GO:0005737">
    <property type="term" value="C:cytoplasm"/>
    <property type="evidence" value="ECO:0007669"/>
    <property type="project" value="TreeGrafter"/>
</dbReference>
<evidence type="ECO:0000313" key="4">
    <source>
        <dbReference type="EMBL" id="KIM23884.1"/>
    </source>
</evidence>
<feature type="region of interest" description="Disordered" evidence="2">
    <location>
        <begin position="197"/>
        <end position="218"/>
    </location>
</feature>
<reference evidence="4 5" key="1">
    <citation type="submission" date="2014-04" db="EMBL/GenBank/DDBJ databases">
        <authorList>
            <consortium name="DOE Joint Genome Institute"/>
            <person name="Kuo A."/>
            <person name="Zuccaro A."/>
            <person name="Kohler A."/>
            <person name="Nagy L.G."/>
            <person name="Floudas D."/>
            <person name="Copeland A."/>
            <person name="Barry K.W."/>
            <person name="Cichocki N."/>
            <person name="Veneault-Fourrey C."/>
            <person name="LaButti K."/>
            <person name="Lindquist E.A."/>
            <person name="Lipzen A."/>
            <person name="Lundell T."/>
            <person name="Morin E."/>
            <person name="Murat C."/>
            <person name="Sun H."/>
            <person name="Tunlid A."/>
            <person name="Henrissat B."/>
            <person name="Grigoriev I.V."/>
            <person name="Hibbett D.S."/>
            <person name="Martin F."/>
            <person name="Nordberg H.P."/>
            <person name="Cantor M.N."/>
            <person name="Hua S.X."/>
        </authorList>
    </citation>
    <scope>NUCLEOTIDE SEQUENCE [LARGE SCALE GENOMIC DNA]</scope>
    <source>
        <strain evidence="4 5">MAFF 305830</strain>
    </source>
</reference>
<dbReference type="PROSITE" id="PS51192">
    <property type="entry name" value="HELICASE_ATP_BIND_1"/>
    <property type="match status" value="1"/>
</dbReference>
<sequence length="234" mass="24788">MQMAAQVRQALLRGDDVIAVAPPGLGKTLTFQIPLCLDSTLNLCIVTPLTVLGEEQADSLNALGLPSVTLRGDTMTPRVLEAVGPGQHRVVVLSPEIFNSPRFQRVILSKYSKPGLRIIIIDEAHVVKEWASFREEYPTMPFSILTTSCTLDGTAQLYVEDSGNRLGPSGHFTIYEGGLDCTFTSSDVSGSVASTTSTASQTVGTMHPSSASVGSPSTLSMAASQTISNMPPFG</sequence>
<dbReference type="GO" id="GO:0005634">
    <property type="term" value="C:nucleus"/>
    <property type="evidence" value="ECO:0007669"/>
    <property type="project" value="TreeGrafter"/>
</dbReference>
<dbReference type="GO" id="GO:0005524">
    <property type="term" value="F:ATP binding"/>
    <property type="evidence" value="ECO:0007669"/>
    <property type="project" value="InterPro"/>
</dbReference>
<feature type="domain" description="Helicase ATP-binding" evidence="3">
    <location>
        <begin position="8"/>
        <end position="169"/>
    </location>
</feature>
<dbReference type="Pfam" id="PF00270">
    <property type="entry name" value="DEAD"/>
    <property type="match status" value="1"/>
</dbReference>
<dbReference type="GO" id="GO:0003676">
    <property type="term" value="F:nucleic acid binding"/>
    <property type="evidence" value="ECO:0007669"/>
    <property type="project" value="InterPro"/>
</dbReference>
<dbReference type="AlphaFoldDB" id="A0A0C3AV28"/>
<dbReference type="PANTHER" id="PTHR13710:SF152">
    <property type="entry name" value="ATP-DEPENDENT DNA HELICASE Q5"/>
    <property type="match status" value="1"/>
</dbReference>
<comment type="similarity">
    <text evidence="1">Belongs to the helicase family. RecQ subfamily.</text>
</comment>
<evidence type="ECO:0000256" key="1">
    <source>
        <dbReference type="ARBA" id="ARBA00005446"/>
    </source>
</evidence>
<dbReference type="STRING" id="933852.A0A0C3AV28"/>
<evidence type="ECO:0000256" key="2">
    <source>
        <dbReference type="SAM" id="MobiDB-lite"/>
    </source>
</evidence>
<dbReference type="Gene3D" id="3.40.50.300">
    <property type="entry name" value="P-loop containing nucleotide triphosphate hydrolases"/>
    <property type="match status" value="1"/>
</dbReference>
<dbReference type="OrthoDB" id="10261556at2759"/>
<gene>
    <name evidence="4" type="ORF">M408DRAFT_27481</name>
</gene>
<dbReference type="SMART" id="SM00487">
    <property type="entry name" value="DEXDc"/>
    <property type="match status" value="1"/>
</dbReference>
<dbReference type="InterPro" id="IPR014001">
    <property type="entry name" value="Helicase_ATP-bd"/>
</dbReference>
<evidence type="ECO:0000313" key="5">
    <source>
        <dbReference type="Proteomes" id="UP000054097"/>
    </source>
</evidence>
<reference evidence="5" key="2">
    <citation type="submission" date="2015-01" db="EMBL/GenBank/DDBJ databases">
        <title>Evolutionary Origins and Diversification of the Mycorrhizal Mutualists.</title>
        <authorList>
            <consortium name="DOE Joint Genome Institute"/>
            <consortium name="Mycorrhizal Genomics Consortium"/>
            <person name="Kohler A."/>
            <person name="Kuo A."/>
            <person name="Nagy L.G."/>
            <person name="Floudas D."/>
            <person name="Copeland A."/>
            <person name="Barry K.W."/>
            <person name="Cichocki N."/>
            <person name="Veneault-Fourrey C."/>
            <person name="LaButti K."/>
            <person name="Lindquist E.A."/>
            <person name="Lipzen A."/>
            <person name="Lundell T."/>
            <person name="Morin E."/>
            <person name="Murat C."/>
            <person name="Riley R."/>
            <person name="Ohm R."/>
            <person name="Sun H."/>
            <person name="Tunlid A."/>
            <person name="Henrissat B."/>
            <person name="Grigoriev I.V."/>
            <person name="Hibbett D.S."/>
            <person name="Martin F."/>
        </authorList>
    </citation>
    <scope>NUCLEOTIDE SEQUENCE [LARGE SCALE GENOMIC DNA]</scope>
    <source>
        <strain evidence="5">MAFF 305830</strain>
    </source>
</reference>
<feature type="compositionally biased region" description="Polar residues" evidence="2">
    <location>
        <begin position="207"/>
        <end position="218"/>
    </location>
</feature>
<name>A0A0C3AV28_SERVB</name>
<proteinExistence type="inferred from homology"/>